<dbReference type="OrthoDB" id="9806233at2"/>
<dbReference type="AlphaFoldDB" id="A0A3D9L5V4"/>
<comment type="caution">
    <text evidence="2">The sequence shown here is derived from an EMBL/GenBank/DDBJ whole genome shotgun (WGS) entry which is preliminary data.</text>
</comment>
<accession>A0A3D9L5V4</accession>
<name>A0A3D9L5V4_MARFU</name>
<dbReference type="Pfam" id="PF06439">
    <property type="entry name" value="3keto-disac_hyd"/>
    <property type="match status" value="2"/>
</dbReference>
<keyword evidence="3" id="KW-1185">Reference proteome</keyword>
<dbReference type="GO" id="GO:0016787">
    <property type="term" value="F:hydrolase activity"/>
    <property type="evidence" value="ECO:0007669"/>
    <property type="project" value="InterPro"/>
</dbReference>
<dbReference type="Proteomes" id="UP000256779">
    <property type="component" value="Unassembled WGS sequence"/>
</dbReference>
<dbReference type="Gene3D" id="2.60.120.560">
    <property type="entry name" value="Exo-inulinase, domain 1"/>
    <property type="match status" value="2"/>
</dbReference>
<gene>
    <name evidence="2" type="ORF">C7460_10376</name>
</gene>
<protein>
    <submittedName>
        <fullName evidence="2">Uncharacterized protein DUF1080</fullName>
    </submittedName>
</protein>
<evidence type="ECO:0000313" key="3">
    <source>
        <dbReference type="Proteomes" id="UP000256779"/>
    </source>
</evidence>
<dbReference type="EMBL" id="QREG01000003">
    <property type="protein sequence ID" value="REE01560.1"/>
    <property type="molecule type" value="Genomic_DNA"/>
</dbReference>
<dbReference type="RefSeq" id="WP_115866847.1">
    <property type="nucleotide sequence ID" value="NZ_QREG01000003.1"/>
</dbReference>
<evidence type="ECO:0000259" key="1">
    <source>
        <dbReference type="Pfam" id="PF06439"/>
    </source>
</evidence>
<proteinExistence type="predicted"/>
<feature type="domain" description="3-keto-alpha-glucoside-1,2-lyase/3-keto-2-hydroxy-glucal hydratase" evidence="1">
    <location>
        <begin position="25"/>
        <end position="210"/>
    </location>
</feature>
<evidence type="ECO:0000313" key="2">
    <source>
        <dbReference type="EMBL" id="REE01560.1"/>
    </source>
</evidence>
<reference evidence="2 3" key="1">
    <citation type="submission" date="2018-07" db="EMBL/GenBank/DDBJ databases">
        <title>Genomic Encyclopedia of Type Strains, Phase IV (KMG-IV): sequencing the most valuable type-strain genomes for metagenomic binning, comparative biology and taxonomic classification.</title>
        <authorList>
            <person name="Goeker M."/>
        </authorList>
    </citation>
    <scope>NUCLEOTIDE SEQUENCE [LARGE SCALE GENOMIC DNA]</scope>
    <source>
        <strain evidence="2 3">DSM 4134</strain>
    </source>
</reference>
<feature type="domain" description="3-keto-alpha-glucoside-1,2-lyase/3-keto-2-hydroxy-glucal hydratase" evidence="1">
    <location>
        <begin position="244"/>
        <end position="457"/>
    </location>
</feature>
<sequence>MRTISTRIFLVGALVLGLTLSINAQWKELFNGENLKGWKQVGGQANYTVEGGVIVGTAVPNTPNSFLITDKKYGDFILELEVHVSSQLNSGIQIRSNIDKAYRDGVFHGYQVEIDPSDRGYSGGIYDEQRRGWLYPLGRNEKARTALKLADWNKVRIEAIGNTIYTWINGVQCARLVDNMTAEGHIGLQVHSIWKDHLEGAQMKWRNIRILTSNLESNRKAPDPQVDEISYLKNELTEWEKRNGFRLLWDGETNAGWRGAKLDDFPQSGWVMENGELTVLATDGGESTGPGDIVTKDKYANFELELEFKITEGANSGIKYYVDPSLNKGSGSAIGCEFQILDDKKHPDAKKGVNGNRTVGSLYDLIRAEDRIVTGRQKQFKGIGQWNKARIVAKDGKVQHWLNNQLVVEYDRFSQMFEALVAYSKYAKWENFGRWPEGCILLQDHGNEVSYRSIKIRELN</sequence>
<dbReference type="InterPro" id="IPR010496">
    <property type="entry name" value="AL/BT2_dom"/>
</dbReference>
<organism evidence="2 3">
    <name type="scientific">Marinoscillum furvescens DSM 4134</name>
    <dbReference type="NCBI Taxonomy" id="1122208"/>
    <lineage>
        <taxon>Bacteria</taxon>
        <taxon>Pseudomonadati</taxon>
        <taxon>Bacteroidota</taxon>
        <taxon>Cytophagia</taxon>
        <taxon>Cytophagales</taxon>
        <taxon>Reichenbachiellaceae</taxon>
        <taxon>Marinoscillum</taxon>
    </lineage>
</organism>